<evidence type="ECO:0000313" key="3">
    <source>
        <dbReference type="Proteomes" id="UP001160148"/>
    </source>
</evidence>
<protein>
    <submittedName>
        <fullName evidence="2">Uncharacterized protein</fullName>
    </submittedName>
</protein>
<feature type="transmembrane region" description="Helical" evidence="1">
    <location>
        <begin position="20"/>
        <end position="44"/>
    </location>
</feature>
<accession>A0AAV0X0V3</accession>
<organism evidence="2 3">
    <name type="scientific">Macrosiphum euphorbiae</name>
    <name type="common">potato aphid</name>
    <dbReference type="NCBI Taxonomy" id="13131"/>
    <lineage>
        <taxon>Eukaryota</taxon>
        <taxon>Metazoa</taxon>
        <taxon>Ecdysozoa</taxon>
        <taxon>Arthropoda</taxon>
        <taxon>Hexapoda</taxon>
        <taxon>Insecta</taxon>
        <taxon>Pterygota</taxon>
        <taxon>Neoptera</taxon>
        <taxon>Paraneoptera</taxon>
        <taxon>Hemiptera</taxon>
        <taxon>Sternorrhyncha</taxon>
        <taxon>Aphidomorpha</taxon>
        <taxon>Aphidoidea</taxon>
        <taxon>Aphididae</taxon>
        <taxon>Macrosiphini</taxon>
        <taxon>Macrosiphum</taxon>
    </lineage>
</organism>
<reference evidence="2 3" key="1">
    <citation type="submission" date="2023-01" db="EMBL/GenBank/DDBJ databases">
        <authorList>
            <person name="Whitehead M."/>
        </authorList>
    </citation>
    <scope>NUCLEOTIDE SEQUENCE [LARGE SCALE GENOMIC DNA]</scope>
</reference>
<evidence type="ECO:0000256" key="1">
    <source>
        <dbReference type="SAM" id="Phobius"/>
    </source>
</evidence>
<evidence type="ECO:0000313" key="2">
    <source>
        <dbReference type="EMBL" id="CAI6361807.1"/>
    </source>
</evidence>
<comment type="caution">
    <text evidence="2">The sequence shown here is derived from an EMBL/GenBank/DDBJ whole genome shotgun (WGS) entry which is preliminary data.</text>
</comment>
<dbReference type="Proteomes" id="UP001160148">
    <property type="component" value="Unassembled WGS sequence"/>
</dbReference>
<name>A0AAV0X0V3_9HEMI</name>
<sequence>MKLIDTTIDSKPLRVRLVAYFVIFYFHTVHRLCPVILCAVLYMLRLEFPEPCKMRLVPSSDMTSLVPVR</sequence>
<keyword evidence="1" id="KW-0472">Membrane</keyword>
<proteinExistence type="predicted"/>
<dbReference type="EMBL" id="CARXXK010000003">
    <property type="protein sequence ID" value="CAI6361807.1"/>
    <property type="molecule type" value="Genomic_DNA"/>
</dbReference>
<gene>
    <name evidence="2" type="ORF">MEUPH1_LOCUS16949</name>
</gene>
<keyword evidence="3" id="KW-1185">Reference proteome</keyword>
<keyword evidence="1" id="KW-1133">Transmembrane helix</keyword>
<dbReference type="AlphaFoldDB" id="A0AAV0X0V3"/>
<keyword evidence="1" id="KW-0812">Transmembrane</keyword>